<dbReference type="OrthoDB" id="9765532at2"/>
<dbReference type="InterPro" id="IPR000802">
    <property type="entry name" value="Arsenical_pump_ArsB"/>
</dbReference>
<gene>
    <name evidence="10" type="ORF">AN618_20010</name>
</gene>
<comment type="similarity">
    <text evidence="2">Belongs to the CitM (TC 2.A.11) transporter family.</text>
</comment>
<evidence type="ECO:0000256" key="2">
    <source>
        <dbReference type="ARBA" id="ARBA00009843"/>
    </source>
</evidence>
<dbReference type="InterPro" id="IPR051475">
    <property type="entry name" value="Diverse_Ion_Transporter"/>
</dbReference>
<dbReference type="InParanoid" id="A0A140L3Q8"/>
<feature type="domain" description="Citrate transporter-like" evidence="9">
    <location>
        <begin position="16"/>
        <end position="365"/>
    </location>
</feature>
<feature type="transmembrane region" description="Helical" evidence="8">
    <location>
        <begin position="28"/>
        <end position="45"/>
    </location>
</feature>
<keyword evidence="3" id="KW-0813">Transport</keyword>
<dbReference type="InterPro" id="IPR004680">
    <property type="entry name" value="Cit_transptr-like_dom"/>
</dbReference>
<dbReference type="PATRIC" id="fig|520764.3.peg.2147"/>
<dbReference type="PANTHER" id="PTHR43568">
    <property type="entry name" value="P PROTEIN"/>
    <property type="match status" value="1"/>
</dbReference>
<keyword evidence="11" id="KW-1185">Reference proteome</keyword>
<evidence type="ECO:0000256" key="6">
    <source>
        <dbReference type="ARBA" id="ARBA00022989"/>
    </source>
</evidence>
<keyword evidence="6 8" id="KW-1133">Transmembrane helix</keyword>
<evidence type="ECO:0000256" key="3">
    <source>
        <dbReference type="ARBA" id="ARBA00022448"/>
    </source>
</evidence>
<feature type="transmembrane region" description="Helical" evidence="8">
    <location>
        <begin position="279"/>
        <end position="302"/>
    </location>
</feature>
<sequence length="424" mass="45976">MHFKEIISVVIFIAVYAAIITEKVHRTIISLVGALLIVLLGIMSQNEALGYVDFNTLGLLIGMMIIVDVVKRSGLFEYLAIKGAKWAKGDPVKMMVVFSVITALISAFLDNVTTVLLVTPVILLITDALNIEPIPLLMAEIFASNIGGTSTLIGDPPNVMIGSEAGLSFMDFVINLGPVTLIVLILTIIIMRVYYYRGSYSIADFQSKLKKFDENKAIQDAALLKYSLVVLIAVIAAFIFHEKLHLEPATIALFGGASLLLVSRIQPEEVLREVEWTTIFFFIGLFILVGGIEKAGVIEWIAKEVLALTGGNPMMTGLTILFSSAILSAFIDNIPFVATMIPLIKALGQLTGVDVHPYWWALSLGACLGGNGTLIGASANVVVAGIAKKSGYEINFRDYFKIGFPAMLVGVFASALYLLARYFK</sequence>
<evidence type="ECO:0000256" key="7">
    <source>
        <dbReference type="ARBA" id="ARBA00023136"/>
    </source>
</evidence>
<dbReference type="GO" id="GO:0005886">
    <property type="term" value="C:plasma membrane"/>
    <property type="evidence" value="ECO:0007669"/>
    <property type="project" value="UniProtKB-SubCell"/>
</dbReference>
<feature type="transmembrane region" description="Helical" evidence="8">
    <location>
        <begin position="51"/>
        <end position="70"/>
    </location>
</feature>
<dbReference type="PANTHER" id="PTHR43568:SF1">
    <property type="entry name" value="P PROTEIN"/>
    <property type="match status" value="1"/>
</dbReference>
<dbReference type="EMBL" id="LOED01000031">
    <property type="protein sequence ID" value="KXG75183.1"/>
    <property type="molecule type" value="Genomic_DNA"/>
</dbReference>
<evidence type="ECO:0000313" key="11">
    <source>
        <dbReference type="Proteomes" id="UP000070427"/>
    </source>
</evidence>
<feature type="transmembrane region" description="Helical" evidence="8">
    <location>
        <begin position="6"/>
        <end position="21"/>
    </location>
</feature>
<dbReference type="FunCoup" id="A0A140L3Q8">
    <property type="interactions" value="190"/>
</dbReference>
<evidence type="ECO:0000256" key="8">
    <source>
        <dbReference type="SAM" id="Phobius"/>
    </source>
</evidence>
<protein>
    <submittedName>
        <fullName evidence="10">Putative transporter</fullName>
    </submittedName>
</protein>
<feature type="transmembrane region" description="Helical" evidence="8">
    <location>
        <begin position="358"/>
        <end position="387"/>
    </location>
</feature>
<dbReference type="GO" id="GO:0015105">
    <property type="term" value="F:arsenite transmembrane transporter activity"/>
    <property type="evidence" value="ECO:0007669"/>
    <property type="project" value="InterPro"/>
</dbReference>
<proteinExistence type="inferred from homology"/>
<dbReference type="Pfam" id="PF03600">
    <property type="entry name" value="CitMHS"/>
    <property type="match status" value="1"/>
</dbReference>
<feature type="transmembrane region" description="Helical" evidence="8">
    <location>
        <begin position="217"/>
        <end position="240"/>
    </location>
</feature>
<organism evidence="10 11">
    <name type="scientific">Fervidicola ferrireducens</name>
    <dbReference type="NCBI Taxonomy" id="520764"/>
    <lineage>
        <taxon>Bacteria</taxon>
        <taxon>Bacillati</taxon>
        <taxon>Bacillota</taxon>
        <taxon>Clostridia</taxon>
        <taxon>Thermosediminibacterales</taxon>
        <taxon>Thermosediminibacteraceae</taxon>
        <taxon>Fervidicola</taxon>
    </lineage>
</organism>
<feature type="transmembrane region" description="Helical" evidence="8">
    <location>
        <begin position="314"/>
        <end position="338"/>
    </location>
</feature>
<feature type="transmembrane region" description="Helical" evidence="8">
    <location>
        <begin position="172"/>
        <end position="196"/>
    </location>
</feature>
<evidence type="ECO:0000259" key="9">
    <source>
        <dbReference type="Pfam" id="PF03600"/>
    </source>
</evidence>
<evidence type="ECO:0000313" key="10">
    <source>
        <dbReference type="EMBL" id="KXG75183.1"/>
    </source>
</evidence>
<comment type="caution">
    <text evidence="10">The sequence shown here is derived from an EMBL/GenBank/DDBJ whole genome shotgun (WGS) entry which is preliminary data.</text>
</comment>
<feature type="transmembrane region" description="Helical" evidence="8">
    <location>
        <begin position="91"/>
        <end position="109"/>
    </location>
</feature>
<dbReference type="Proteomes" id="UP000070427">
    <property type="component" value="Unassembled WGS sequence"/>
</dbReference>
<dbReference type="CDD" id="cd01116">
    <property type="entry name" value="P_permease"/>
    <property type="match status" value="1"/>
</dbReference>
<keyword evidence="7 8" id="KW-0472">Membrane</keyword>
<comment type="subcellular location">
    <subcellularLocation>
        <location evidence="1">Cell membrane</location>
        <topology evidence="1">Multi-pass membrane protein</topology>
    </subcellularLocation>
</comment>
<name>A0A140L3Q8_9FIRM</name>
<dbReference type="AlphaFoldDB" id="A0A140L3Q8"/>
<evidence type="ECO:0000256" key="5">
    <source>
        <dbReference type="ARBA" id="ARBA00022692"/>
    </source>
</evidence>
<evidence type="ECO:0000256" key="4">
    <source>
        <dbReference type="ARBA" id="ARBA00022475"/>
    </source>
</evidence>
<reference evidence="10 11" key="1">
    <citation type="submission" date="2015-12" db="EMBL/GenBank/DDBJ databases">
        <title>Draft genome sequnece of Fervidicola ferrireducens strain Y170.</title>
        <authorList>
            <person name="Patel B.K."/>
        </authorList>
    </citation>
    <scope>NUCLEOTIDE SEQUENCE [LARGE SCALE GENOMIC DNA]</scope>
    <source>
        <strain evidence="10 11">Y170</strain>
    </source>
</reference>
<keyword evidence="5 8" id="KW-0812">Transmembrane</keyword>
<dbReference type="PRINTS" id="PR00758">
    <property type="entry name" value="ARSENICPUMP"/>
</dbReference>
<keyword evidence="4" id="KW-1003">Cell membrane</keyword>
<feature type="transmembrane region" description="Helical" evidence="8">
    <location>
        <begin position="399"/>
        <end position="420"/>
    </location>
</feature>
<dbReference type="STRING" id="520764.AN618_20010"/>
<dbReference type="RefSeq" id="WP_066354529.1">
    <property type="nucleotide sequence ID" value="NZ_LOED01000031.1"/>
</dbReference>
<evidence type="ECO:0000256" key="1">
    <source>
        <dbReference type="ARBA" id="ARBA00004651"/>
    </source>
</evidence>
<accession>A0A140L3Q8</accession>